<evidence type="ECO:0000313" key="2">
    <source>
        <dbReference type="EMBL" id="RVW95328.1"/>
    </source>
</evidence>
<name>A0A438IF16_VITVI</name>
<keyword evidence="2" id="KW-0418">Kinase</keyword>
<dbReference type="GO" id="GO:0005956">
    <property type="term" value="C:protein kinase CK2 complex"/>
    <property type="evidence" value="ECO:0007669"/>
    <property type="project" value="UniProtKB-UniRule"/>
</dbReference>
<comment type="subunit">
    <text evidence="1">Tetramer of two alpha and two beta subunits.</text>
</comment>
<dbReference type="GO" id="GO:0019887">
    <property type="term" value="F:protein kinase regulator activity"/>
    <property type="evidence" value="ECO:0007669"/>
    <property type="project" value="InterPro"/>
</dbReference>
<sequence>MDYCGDKWSLAFFIMPSSKCGLNLRCRVLMKVGSVVVCRLNKVWLETWDLGSSWKVSYRIPSRDVKFETHSPLSLSLSICVICSLKSRMNWLNLLQSAVRSYSVRYILTARECLQCRILQEILFGHSFWWLSFSYCLGQFFVLETSALEKYKSYDFGRCPRVYCCGQPCLPVGQSDIPRSSTVKIYCPNVKIYINPRSKYQGTTEGSAELRPKSIWLQDPQAMMLELYDAFCVEISHSLSISGGPFFRL</sequence>
<dbReference type="SUPFAM" id="SSF57798">
    <property type="entry name" value="Casein kinase II beta subunit"/>
    <property type="match status" value="1"/>
</dbReference>
<accession>A0A438IF16</accession>
<evidence type="ECO:0000256" key="1">
    <source>
        <dbReference type="RuleBase" id="RU361268"/>
    </source>
</evidence>
<dbReference type="Pfam" id="PF01214">
    <property type="entry name" value="CK_II_beta"/>
    <property type="match status" value="1"/>
</dbReference>
<dbReference type="InterPro" id="IPR000704">
    <property type="entry name" value="Casein_kinase_II_reg-sub"/>
</dbReference>
<dbReference type="InterPro" id="IPR035991">
    <property type="entry name" value="Casein_kinase_II_beta-like"/>
</dbReference>
<dbReference type="PRINTS" id="PR00472">
    <property type="entry name" value="CASNKINASEII"/>
</dbReference>
<comment type="similarity">
    <text evidence="1">Belongs to the casein kinase 2 subunit beta family.</text>
</comment>
<keyword evidence="2" id="KW-0808">Transferase</keyword>
<dbReference type="PANTHER" id="PTHR11740:SF21">
    <property type="entry name" value="CASEIN KINASE II SUBUNIT BETA"/>
    <property type="match status" value="1"/>
</dbReference>
<dbReference type="Proteomes" id="UP000288805">
    <property type="component" value="Unassembled WGS sequence"/>
</dbReference>
<comment type="caution">
    <text evidence="2">The sequence shown here is derived from an EMBL/GenBank/DDBJ whole genome shotgun (WGS) entry which is preliminary data.</text>
</comment>
<dbReference type="SMART" id="SM01085">
    <property type="entry name" value="CK_II_beta"/>
    <property type="match status" value="1"/>
</dbReference>
<proteinExistence type="inferred from homology"/>
<organism evidence="2 3">
    <name type="scientific">Vitis vinifera</name>
    <name type="common">Grape</name>
    <dbReference type="NCBI Taxonomy" id="29760"/>
    <lineage>
        <taxon>Eukaryota</taxon>
        <taxon>Viridiplantae</taxon>
        <taxon>Streptophyta</taxon>
        <taxon>Embryophyta</taxon>
        <taxon>Tracheophyta</taxon>
        <taxon>Spermatophyta</taxon>
        <taxon>Magnoliopsida</taxon>
        <taxon>eudicotyledons</taxon>
        <taxon>Gunneridae</taxon>
        <taxon>Pentapetalae</taxon>
        <taxon>rosids</taxon>
        <taxon>Vitales</taxon>
        <taxon>Vitaceae</taxon>
        <taxon>Viteae</taxon>
        <taxon>Vitis</taxon>
    </lineage>
</organism>
<evidence type="ECO:0000313" key="3">
    <source>
        <dbReference type="Proteomes" id="UP000288805"/>
    </source>
</evidence>
<gene>
    <name evidence="2" type="primary">CKB2_2</name>
    <name evidence="2" type="ORF">CK203_034127</name>
</gene>
<dbReference type="Gene3D" id="2.20.25.20">
    <property type="match status" value="1"/>
</dbReference>
<dbReference type="PANTHER" id="PTHR11740">
    <property type="entry name" value="CASEIN KINASE II SUBUNIT BETA"/>
    <property type="match status" value="1"/>
</dbReference>
<dbReference type="EMBL" id="QGNW01000115">
    <property type="protein sequence ID" value="RVW95328.1"/>
    <property type="molecule type" value="Genomic_DNA"/>
</dbReference>
<dbReference type="AlphaFoldDB" id="A0A438IF16"/>
<reference evidence="2 3" key="1">
    <citation type="journal article" date="2018" name="PLoS Genet.">
        <title>Population sequencing reveals clonal diversity and ancestral inbreeding in the grapevine cultivar Chardonnay.</title>
        <authorList>
            <person name="Roach M.J."/>
            <person name="Johnson D.L."/>
            <person name="Bohlmann J."/>
            <person name="van Vuuren H.J."/>
            <person name="Jones S.J."/>
            <person name="Pretorius I.S."/>
            <person name="Schmidt S.A."/>
            <person name="Borneman A.R."/>
        </authorList>
    </citation>
    <scope>NUCLEOTIDE SEQUENCE [LARGE SCALE GENOMIC DNA]</scope>
    <source>
        <strain evidence="3">cv. Chardonnay</strain>
        <tissue evidence="2">Leaf</tissue>
    </source>
</reference>
<comment type="function">
    <text evidence="1">Plays a complex role in regulating the basal catalytic activity of the alpha subunit.</text>
</comment>
<dbReference type="GO" id="GO:0016301">
    <property type="term" value="F:kinase activity"/>
    <property type="evidence" value="ECO:0007669"/>
    <property type="project" value="UniProtKB-KW"/>
</dbReference>
<protein>
    <recommendedName>
        <fullName evidence="1">Casein kinase II subunit beta</fullName>
        <shortName evidence="1">CK II beta</shortName>
    </recommendedName>
</protein>